<comment type="caution">
    <text evidence="6">The sequence shown here is derived from an EMBL/GenBank/DDBJ whole genome shotgun (WGS) entry which is preliminary data.</text>
</comment>
<proteinExistence type="inferred from homology"/>
<reference evidence="6 7" key="1">
    <citation type="submission" date="2019-04" db="EMBL/GenBank/DDBJ databases">
        <title>Whole genome sequencing of cave bacteria.</title>
        <authorList>
            <person name="Gan H.M."/>
            <person name="Barton H."/>
            <person name="Savka M.A."/>
        </authorList>
    </citation>
    <scope>NUCLEOTIDE SEQUENCE [LARGE SCALE GENOMIC DNA]</scope>
    <source>
        <strain evidence="6 7">LC387</strain>
    </source>
</reference>
<accession>A0A4V6BDY6</accession>
<keyword evidence="2 5" id="KW-0012">Acyltransferase</keyword>
<dbReference type="Pfam" id="PF13302">
    <property type="entry name" value="Acetyltransf_3"/>
    <property type="match status" value="1"/>
</dbReference>
<comment type="similarity">
    <text evidence="3">Belongs to the acetyltransferase family. RimJ subfamily.</text>
</comment>
<dbReference type="EMBL" id="JACHIJ010000003">
    <property type="protein sequence ID" value="MBB5052384.1"/>
    <property type="molecule type" value="Genomic_DNA"/>
</dbReference>
<evidence type="ECO:0000313" key="6">
    <source>
        <dbReference type="EMBL" id="TKT70913.1"/>
    </source>
</evidence>
<evidence type="ECO:0000256" key="2">
    <source>
        <dbReference type="ARBA" id="ARBA00023315"/>
    </source>
</evidence>
<dbReference type="STRING" id="211460.YH63_13375"/>
<dbReference type="InterPro" id="IPR051531">
    <property type="entry name" value="N-acetyltransferase"/>
</dbReference>
<name>A0A4V6BDY6_9BRAD</name>
<reference evidence="5 8" key="2">
    <citation type="submission" date="2020-08" db="EMBL/GenBank/DDBJ databases">
        <title>Genomic Encyclopedia of Type Strains, Phase IV (KMG-IV): sequencing the most valuable type-strain genomes for metagenomic binning, comparative biology and taxonomic classification.</title>
        <authorList>
            <person name="Goeker M."/>
        </authorList>
    </citation>
    <scope>NUCLEOTIDE SEQUENCE [LARGE SCALE GENOMIC DNA]</scope>
    <source>
        <strain evidence="5 8">DSM 17498</strain>
    </source>
</reference>
<dbReference type="Gene3D" id="3.40.630.30">
    <property type="match status" value="1"/>
</dbReference>
<organism evidence="6 7">
    <name type="scientific">Afipia massiliensis</name>
    <dbReference type="NCBI Taxonomy" id="211460"/>
    <lineage>
        <taxon>Bacteria</taxon>
        <taxon>Pseudomonadati</taxon>
        <taxon>Pseudomonadota</taxon>
        <taxon>Alphaproteobacteria</taxon>
        <taxon>Hyphomicrobiales</taxon>
        <taxon>Nitrobacteraceae</taxon>
        <taxon>Afipia</taxon>
    </lineage>
</organism>
<dbReference type="PANTHER" id="PTHR43792">
    <property type="entry name" value="GNAT FAMILY, PUTATIVE (AFU_ORTHOLOGUE AFUA_3G00765)-RELATED-RELATED"/>
    <property type="match status" value="1"/>
</dbReference>
<evidence type="ECO:0000313" key="8">
    <source>
        <dbReference type="Proteomes" id="UP000521227"/>
    </source>
</evidence>
<evidence type="ECO:0000313" key="7">
    <source>
        <dbReference type="Proteomes" id="UP000034832"/>
    </source>
</evidence>
<dbReference type="RefSeq" id="WP_046828467.1">
    <property type="nucleotide sequence ID" value="NZ_JACHIJ010000003.1"/>
</dbReference>
<keyword evidence="1 6" id="KW-0808">Transferase</keyword>
<feature type="domain" description="N-acetyltransferase" evidence="4">
    <location>
        <begin position="35"/>
        <end position="191"/>
    </location>
</feature>
<evidence type="ECO:0000313" key="5">
    <source>
        <dbReference type="EMBL" id="MBB5052384.1"/>
    </source>
</evidence>
<dbReference type="GO" id="GO:0005737">
    <property type="term" value="C:cytoplasm"/>
    <property type="evidence" value="ECO:0007669"/>
    <property type="project" value="TreeGrafter"/>
</dbReference>
<sequence>MALFRLPTTTAPALAPRGHGLLLRAPQMPDYPQWSELREISRTFLTPWEPIWPSDDLTRSGFRRRLRRYAEDIAEDRAYPFLVIREDDGALVGGVTLANVRRGIVQAGTLGYWIGQPHAGKGYMTAALRVLLPTLFGELNLHRVEAACIPTNQSSIRVLEKCGFAREGLARRYLCINGVWQDHCLYGLLDEDFRG</sequence>
<dbReference type="Proteomes" id="UP000521227">
    <property type="component" value="Unassembled WGS sequence"/>
</dbReference>
<evidence type="ECO:0000256" key="1">
    <source>
        <dbReference type="ARBA" id="ARBA00022679"/>
    </source>
</evidence>
<dbReference type="OrthoDB" id="9801669at2"/>
<dbReference type="GO" id="GO:0008999">
    <property type="term" value="F:protein-N-terminal-alanine acetyltransferase activity"/>
    <property type="evidence" value="ECO:0007669"/>
    <property type="project" value="UniProtKB-EC"/>
</dbReference>
<dbReference type="EC" id="2.3.1.267" evidence="5"/>
<protein>
    <submittedName>
        <fullName evidence="6">GNAT family N-acetyltransferase</fullName>
    </submittedName>
    <submittedName>
        <fullName evidence="5">Ribosomal-protein-alanine N-acetyltransferase</fullName>
        <ecNumber evidence="5">2.3.1.267</ecNumber>
    </submittedName>
</protein>
<keyword evidence="7" id="KW-1185">Reference proteome</keyword>
<gene>
    <name evidence="5" type="ORF">HNQ36_002358</name>
    <name evidence="6" type="ORF">YH63_005550</name>
</gene>
<dbReference type="EMBL" id="LBIA02000001">
    <property type="protein sequence ID" value="TKT70913.1"/>
    <property type="molecule type" value="Genomic_DNA"/>
</dbReference>
<dbReference type="SUPFAM" id="SSF55729">
    <property type="entry name" value="Acyl-CoA N-acyltransferases (Nat)"/>
    <property type="match status" value="1"/>
</dbReference>
<dbReference type="PROSITE" id="PS51186">
    <property type="entry name" value="GNAT"/>
    <property type="match status" value="1"/>
</dbReference>
<dbReference type="AlphaFoldDB" id="A0A4V6BDY6"/>
<dbReference type="PANTHER" id="PTHR43792:SF8">
    <property type="entry name" value="[RIBOSOMAL PROTEIN US5]-ALANINE N-ACETYLTRANSFERASE"/>
    <property type="match status" value="1"/>
</dbReference>
<dbReference type="InterPro" id="IPR016181">
    <property type="entry name" value="Acyl_CoA_acyltransferase"/>
</dbReference>
<dbReference type="InterPro" id="IPR000182">
    <property type="entry name" value="GNAT_dom"/>
</dbReference>
<evidence type="ECO:0000259" key="4">
    <source>
        <dbReference type="PROSITE" id="PS51186"/>
    </source>
</evidence>
<dbReference type="Proteomes" id="UP000034832">
    <property type="component" value="Unassembled WGS sequence"/>
</dbReference>
<evidence type="ECO:0000256" key="3">
    <source>
        <dbReference type="ARBA" id="ARBA00038502"/>
    </source>
</evidence>